<evidence type="ECO:0000256" key="3">
    <source>
        <dbReference type="SAM" id="MobiDB-lite"/>
    </source>
</evidence>
<comment type="caution">
    <text evidence="7">The sequence shown here is derived from an EMBL/GenBank/DDBJ whole genome shotgun (WGS) entry which is preliminary data.</text>
</comment>
<evidence type="ECO:0000259" key="6">
    <source>
        <dbReference type="Pfam" id="PF25151"/>
    </source>
</evidence>
<feature type="compositionally biased region" description="Basic and acidic residues" evidence="3">
    <location>
        <begin position="498"/>
        <end position="508"/>
    </location>
</feature>
<feature type="region of interest" description="Disordered" evidence="3">
    <location>
        <begin position="487"/>
        <end position="508"/>
    </location>
</feature>
<protein>
    <recommendedName>
        <fullName evidence="9">DUF2428 domain-containing protein</fullName>
    </recommendedName>
</protein>
<keyword evidence="2" id="KW-0819">tRNA processing</keyword>
<gene>
    <name evidence="7" type="ORF">N7G274_001320</name>
</gene>
<dbReference type="Pfam" id="PF25151">
    <property type="entry name" value="TPR_Trm732_C"/>
    <property type="match status" value="1"/>
</dbReference>
<evidence type="ECO:0000313" key="8">
    <source>
        <dbReference type="Proteomes" id="UP001590950"/>
    </source>
</evidence>
<comment type="similarity">
    <text evidence="1">Belongs to the THADA family.</text>
</comment>
<accession>A0ABR4ANI3</accession>
<organism evidence="7 8">
    <name type="scientific">Stereocaulon virgatum</name>
    <dbReference type="NCBI Taxonomy" id="373712"/>
    <lineage>
        <taxon>Eukaryota</taxon>
        <taxon>Fungi</taxon>
        <taxon>Dikarya</taxon>
        <taxon>Ascomycota</taxon>
        <taxon>Pezizomycotina</taxon>
        <taxon>Lecanoromycetes</taxon>
        <taxon>OSLEUM clade</taxon>
        <taxon>Lecanoromycetidae</taxon>
        <taxon>Lecanorales</taxon>
        <taxon>Lecanorineae</taxon>
        <taxon>Stereocaulaceae</taxon>
        <taxon>Stereocaulon</taxon>
    </lineage>
</organism>
<feature type="domain" description="DUF2428" evidence="4">
    <location>
        <begin position="755"/>
        <end position="994"/>
    </location>
</feature>
<dbReference type="InterPro" id="IPR019442">
    <property type="entry name" value="THADA/TRM732_DUF2428"/>
</dbReference>
<keyword evidence="8" id="KW-1185">Reference proteome</keyword>
<feature type="domain" description="tRNA (32-2'-O)-methyltransferase regulator THADA-like TPR repeats region" evidence="5">
    <location>
        <begin position="278"/>
        <end position="597"/>
    </location>
</feature>
<feature type="domain" description="tRNA (32-2'-O)-methyltransferase regulator THADA-like C-terminal TPR repeats region" evidence="6">
    <location>
        <begin position="996"/>
        <end position="1154"/>
    </location>
</feature>
<dbReference type="PANTHER" id="PTHR14387:SF0">
    <property type="entry name" value="DUF2428 DOMAIN-CONTAINING PROTEIN"/>
    <property type="match status" value="1"/>
</dbReference>
<evidence type="ECO:0000256" key="1">
    <source>
        <dbReference type="ARBA" id="ARBA00010409"/>
    </source>
</evidence>
<dbReference type="InterPro" id="IPR056842">
    <property type="entry name" value="THADA-like_TPR_C"/>
</dbReference>
<dbReference type="InterPro" id="IPR051954">
    <property type="entry name" value="tRNA_methyltransferase_THADA"/>
</dbReference>
<dbReference type="Pfam" id="PF10350">
    <property type="entry name" value="DUF2428"/>
    <property type="match status" value="1"/>
</dbReference>
<dbReference type="Pfam" id="PF26523">
    <property type="entry name" value="Trm732_C"/>
    <property type="match status" value="1"/>
</dbReference>
<dbReference type="SUPFAM" id="SSF48371">
    <property type="entry name" value="ARM repeat"/>
    <property type="match status" value="1"/>
</dbReference>
<dbReference type="InterPro" id="IPR056843">
    <property type="entry name" value="THADA-like_TPR"/>
</dbReference>
<evidence type="ECO:0000313" key="7">
    <source>
        <dbReference type="EMBL" id="KAL2047300.1"/>
    </source>
</evidence>
<evidence type="ECO:0000259" key="4">
    <source>
        <dbReference type="Pfam" id="PF10350"/>
    </source>
</evidence>
<reference evidence="7 8" key="1">
    <citation type="submission" date="2024-09" db="EMBL/GenBank/DDBJ databases">
        <title>Rethinking Asexuality: The Enigmatic Case of Functional Sexual Genes in Lepraria (Stereocaulaceae).</title>
        <authorList>
            <person name="Doellman M."/>
            <person name="Sun Y."/>
            <person name="Barcenas-Pena A."/>
            <person name="Lumbsch H.T."/>
            <person name="Grewe F."/>
        </authorList>
    </citation>
    <scope>NUCLEOTIDE SEQUENCE [LARGE SCALE GENOMIC DNA]</scope>
    <source>
        <strain evidence="7 8">Mercado 3170</strain>
    </source>
</reference>
<evidence type="ECO:0008006" key="9">
    <source>
        <dbReference type="Google" id="ProtNLM"/>
    </source>
</evidence>
<dbReference type="PANTHER" id="PTHR14387">
    <property type="entry name" value="THADA/DEATH RECEPTOR INTERACTING PROTEIN"/>
    <property type="match status" value="1"/>
</dbReference>
<dbReference type="Proteomes" id="UP001590950">
    <property type="component" value="Unassembled WGS sequence"/>
</dbReference>
<evidence type="ECO:0000259" key="5">
    <source>
        <dbReference type="Pfam" id="PF25150"/>
    </source>
</evidence>
<sequence>MEQLNNESVSRSLRPNETLSENALRQLSKSLKRLVPKNEIKDHELDLRHLQILYEDLLRTADSTTLSPAHGSASLNALCGFIEQCSSSSLPEFRDVVFTPTPWTKAFDIFLTRSERHKPKTVRRLLLALTDSLLKQPQETTRKLLTRHAVSHAVVAICKQQGIANIKSAIQGLEHLTHKGVVTAVEIVGFVTPRSENTRTIEDFSSTSLADREARTLTNSDAQWIKLVEKFTLSVLGWVQYPDCAPAAGRFLTTFFTSLNADKDDTAKLISKEQELPLWMSPVKGALERHPELLEAFEYHILPGLLHLSPNDTSAFISTLHLDEIARGDVGSSTIADLHFCILVAKVAINFKSNDGANSANGFLDTNKDIRVEFPIGITSKGDNPHVVRGKHGVLVNPVVLGIQLLENASPSVRIAALSLLVSSPALFKPPSRQVIDNLQRCLPYFHVEANAKPRTEFIALMKKLYMRLRASTISLLRAGQTPETAGVDNISDASANSRRDSRKHPNDIGDNLRGHFALRQWYLLFLTHQLRPTASYQSHITALKILHALINIEVAGRAAMSKIDIEYFKALDEDVPRDSVIRPILDLLLDPFDDVRHWATLVCEALLQVNVVQTFPSTKCKLEADAQRARKDQQCYAANSMIRTALLRAESKAKITGRADHADGVGRLHYLLYGFNRVLGETISGHHSNLLLVDHLISKLEEEVKISRGDLSQAVSNASLHGHLIALRHITSRPDYFVTLNLSAETDLTMWRDLTDRIHLICSGVWDAVRATLCFDAPEGHELDDEEADCNDLGAKDVLSFCWRALKESSSLLHTIVTNDGYGPVVSSSEGLTYDDYHNIGGLSFTQLAELRHRGAFSTVSHTFAACCIACAGSSNPRVVSLVKAYYYDALACMQRNASALTRRSAGMPAMLTGIIAPYLDSKFFHDSLLDLQAIADTPVVDLGTEDAPLPQVHALNCLKDIFTDARFGPSTEAHIADTLEIAASCLKNHVWSIRNCGLMLFKALLRRLNGGTDTASTKVPSSYRRSSTLIYERYPNLPGLVLTLLCNGRSLAFESAYLDDYEVHPATYAHVVFPALEIVERSGLPHQYRNELSAAVWHHVESPDWLIREKAAKALSYVLDAKDLINEAEKVLPTDSSSQNALHGRLLCLQFLLARPDVPMLASEALVPWIHARWDKVIVKHPCPITAATYLNILADLCIVLLRHRSLEAQSVFDQSQLSYQMHLMQANKLGRNPAWSLKIRALKRCMSLKACLERLQTPLDKLSQYDVDAIIVLDDAGQNMSDEIYQAILQLVPPRDLRLKLGITQYTDASLAESPRNAHGADFALATRGYDLGVSYAEIDVRVTQKQLRAWVRMLAMAGFENSELRTRAAAAHSLRGFFDGMRDTNVQPEPAPHLLGIYLALYDTLVDDDEDVRDYGAKTVSLLLSDIVKDPATGSSPGFSLSPPAAERILQNFLQEGYQKSRAMFVEATRRVVGLKSTYHTTSYTLDGLTKDNANGISSQLRPVPELSLEAQITQLAVFVEEKQNLYLDTVVEADTWAILLVRVDAAAWDPDLTTTLKSWTIDGLLHLLQMVENSNDKGALSLTSKPEVYALYMRVILAAKVLMTQSSQSSSNGKPKEHPCKPLLEKLCDLGKQHLLHDLLLERIHIILDEPMYSFGVAQSFTAVAKQR</sequence>
<proteinExistence type="inferred from homology"/>
<dbReference type="EMBL" id="JBEFKJ010000003">
    <property type="protein sequence ID" value="KAL2047300.1"/>
    <property type="molecule type" value="Genomic_DNA"/>
</dbReference>
<dbReference type="InterPro" id="IPR016024">
    <property type="entry name" value="ARM-type_fold"/>
</dbReference>
<name>A0ABR4ANI3_9LECA</name>
<dbReference type="Pfam" id="PF25150">
    <property type="entry name" value="TPR_Trm732"/>
    <property type="match status" value="1"/>
</dbReference>
<evidence type="ECO:0000256" key="2">
    <source>
        <dbReference type="ARBA" id="ARBA00022694"/>
    </source>
</evidence>